<evidence type="ECO:0000256" key="10">
    <source>
        <dbReference type="ARBA" id="ARBA00030308"/>
    </source>
</evidence>
<gene>
    <name evidence="16" type="ORF">GR316_05890</name>
</gene>
<dbReference type="EC" id="3.6.1.13" evidence="3"/>
<reference evidence="16" key="1">
    <citation type="submission" date="2020-01" db="EMBL/GenBank/DDBJ databases">
        <authorList>
            <person name="Yang Y."/>
            <person name="Kwon Y.M."/>
        </authorList>
    </citation>
    <scope>NUCLEOTIDE SEQUENCE</scope>
    <source>
        <strain evidence="16">PG104</strain>
    </source>
</reference>
<dbReference type="Proteomes" id="UP000679284">
    <property type="component" value="Chromosome"/>
</dbReference>
<dbReference type="RefSeq" id="WP_211783050.1">
    <property type="nucleotide sequence ID" value="NZ_CP047289.1"/>
</dbReference>
<evidence type="ECO:0000256" key="12">
    <source>
        <dbReference type="ARBA" id="ARBA00049546"/>
    </source>
</evidence>
<proteinExistence type="inferred from homology"/>
<dbReference type="CDD" id="cd24155">
    <property type="entry name" value="NUDIX_ADPRase"/>
    <property type="match status" value="1"/>
</dbReference>
<keyword evidence="6" id="KW-0378">Hydrolase</keyword>
<dbReference type="InterPro" id="IPR004385">
    <property type="entry name" value="NDP_pyrophosphatase"/>
</dbReference>
<evidence type="ECO:0000256" key="7">
    <source>
        <dbReference type="ARBA" id="ARBA00022842"/>
    </source>
</evidence>
<feature type="binding site" evidence="13">
    <location>
        <position position="175"/>
    </location>
    <ligand>
        <name>Mg(2+)</name>
        <dbReference type="ChEBI" id="CHEBI:18420"/>
        <label>1</label>
    </ligand>
</feature>
<feature type="domain" description="Nudix hydrolase" evidence="15">
    <location>
        <begin position="133"/>
        <end position="273"/>
    </location>
</feature>
<comment type="similarity">
    <text evidence="2">Belongs to the Nudix hydrolase family. NudF subfamily.</text>
</comment>
<evidence type="ECO:0000256" key="13">
    <source>
        <dbReference type="PIRSR" id="PIRSR604385-2"/>
    </source>
</evidence>
<feature type="binding site" evidence="13">
    <location>
        <position position="195"/>
    </location>
    <ligand>
        <name>Mg(2+)</name>
        <dbReference type="ChEBI" id="CHEBI:18420"/>
        <label>1</label>
    </ligand>
</feature>
<dbReference type="EMBL" id="CP047289">
    <property type="protein sequence ID" value="QUS35831.1"/>
    <property type="molecule type" value="Genomic_DNA"/>
</dbReference>
<evidence type="ECO:0000256" key="5">
    <source>
        <dbReference type="ARBA" id="ARBA00022723"/>
    </source>
</evidence>
<evidence type="ECO:0000313" key="16">
    <source>
        <dbReference type="EMBL" id="QUS35831.1"/>
    </source>
</evidence>
<comment type="function">
    <text evidence="8">Acts on ADP-mannose and ADP-glucose as well as ADP-ribose. Prevents glycogen biosynthesis. The reaction catalyzed by this enzyme is a limiting step of the gluconeogenic process.</text>
</comment>
<feature type="short sequence motif" description="Nudix box" evidence="14">
    <location>
        <begin position="176"/>
        <end position="198"/>
    </location>
</feature>
<dbReference type="PANTHER" id="PTHR11839">
    <property type="entry name" value="UDP/ADP-SUGAR PYROPHOSPHATASE"/>
    <property type="match status" value="1"/>
</dbReference>
<dbReference type="InterPro" id="IPR015797">
    <property type="entry name" value="NUDIX_hydrolase-like_dom_sf"/>
</dbReference>
<dbReference type="GO" id="GO:0006753">
    <property type="term" value="P:nucleoside phosphate metabolic process"/>
    <property type="evidence" value="ECO:0007669"/>
    <property type="project" value="TreeGrafter"/>
</dbReference>
<dbReference type="PROSITE" id="PS51462">
    <property type="entry name" value="NUDIX"/>
    <property type="match status" value="1"/>
</dbReference>
<evidence type="ECO:0000259" key="15">
    <source>
        <dbReference type="PROSITE" id="PS51462"/>
    </source>
</evidence>
<evidence type="ECO:0000256" key="11">
    <source>
        <dbReference type="ARBA" id="ARBA00033056"/>
    </source>
</evidence>
<feature type="binding site" evidence="13">
    <location>
        <position position="191"/>
    </location>
    <ligand>
        <name>Mg(2+)</name>
        <dbReference type="ChEBI" id="CHEBI:18420"/>
        <label>1</label>
    </ligand>
</feature>
<dbReference type="InterPro" id="IPR000086">
    <property type="entry name" value="NUDIX_hydrolase_dom"/>
</dbReference>
<dbReference type="AlphaFoldDB" id="A0A8J8SKU8"/>
<dbReference type="PANTHER" id="PTHR11839:SF5">
    <property type="entry name" value="ADP-RIBOSE PYROPHOSPHATASE"/>
    <property type="match status" value="1"/>
</dbReference>
<evidence type="ECO:0000256" key="14">
    <source>
        <dbReference type="PIRSR" id="PIRSR604385-3"/>
    </source>
</evidence>
<dbReference type="SUPFAM" id="SSF55811">
    <property type="entry name" value="Nudix"/>
    <property type="match status" value="1"/>
</dbReference>
<evidence type="ECO:0000256" key="9">
    <source>
        <dbReference type="ARBA" id="ARBA00030162"/>
    </source>
</evidence>
<comment type="catalytic activity">
    <reaction evidence="12">
        <text>ADP-D-ribose + H2O = D-ribose 5-phosphate + AMP + 2 H(+)</text>
        <dbReference type="Rhea" id="RHEA:10412"/>
        <dbReference type="ChEBI" id="CHEBI:15377"/>
        <dbReference type="ChEBI" id="CHEBI:15378"/>
        <dbReference type="ChEBI" id="CHEBI:57967"/>
        <dbReference type="ChEBI" id="CHEBI:78346"/>
        <dbReference type="ChEBI" id="CHEBI:456215"/>
        <dbReference type="EC" id="3.6.1.13"/>
    </reaction>
</comment>
<protein>
    <recommendedName>
        <fullName evidence="4">ADP-ribose pyrophosphatase</fullName>
        <ecNumber evidence="3">3.6.1.13</ecNumber>
    </recommendedName>
    <alternativeName>
        <fullName evidence="9">ADP-ribose diphosphatase</fullName>
    </alternativeName>
    <alternativeName>
        <fullName evidence="11">ADP-ribose phosphohydrolase</fullName>
    </alternativeName>
    <alternativeName>
        <fullName evidence="10">Adenosine diphosphoribose pyrophosphatase</fullName>
    </alternativeName>
</protein>
<dbReference type="GO" id="GO:0046872">
    <property type="term" value="F:metal ion binding"/>
    <property type="evidence" value="ECO:0007669"/>
    <property type="project" value="UniProtKB-KW"/>
</dbReference>
<evidence type="ECO:0000256" key="1">
    <source>
        <dbReference type="ARBA" id="ARBA00001946"/>
    </source>
</evidence>
<organism evidence="16 17">
    <name type="scientific">Falsirhodobacter algicola</name>
    <dbReference type="NCBI Taxonomy" id="2692330"/>
    <lineage>
        <taxon>Bacteria</taxon>
        <taxon>Pseudomonadati</taxon>
        <taxon>Pseudomonadota</taxon>
        <taxon>Alphaproteobacteria</taxon>
        <taxon>Rhodobacterales</taxon>
        <taxon>Paracoccaceae</taxon>
        <taxon>Falsirhodobacter</taxon>
    </lineage>
</organism>
<comment type="cofactor">
    <cofactor evidence="1 13">
        <name>Mg(2+)</name>
        <dbReference type="ChEBI" id="CHEBI:18420"/>
    </cofactor>
</comment>
<name>A0A8J8SKU8_9RHOB</name>
<dbReference type="GO" id="GO:0019693">
    <property type="term" value="P:ribose phosphate metabolic process"/>
    <property type="evidence" value="ECO:0007669"/>
    <property type="project" value="TreeGrafter"/>
</dbReference>
<feature type="binding site" evidence="13">
    <location>
        <position position="244"/>
    </location>
    <ligand>
        <name>Mg(2+)</name>
        <dbReference type="ChEBI" id="CHEBI:18420"/>
        <label>1</label>
    </ligand>
</feature>
<evidence type="ECO:0000256" key="2">
    <source>
        <dbReference type="ARBA" id="ARBA00007482"/>
    </source>
</evidence>
<evidence type="ECO:0000256" key="8">
    <source>
        <dbReference type="ARBA" id="ARBA00025164"/>
    </source>
</evidence>
<dbReference type="GO" id="GO:0047631">
    <property type="term" value="F:ADP-ribose diphosphatase activity"/>
    <property type="evidence" value="ECO:0007669"/>
    <property type="project" value="UniProtKB-EC"/>
</dbReference>
<evidence type="ECO:0000256" key="4">
    <source>
        <dbReference type="ARBA" id="ARBA00013297"/>
    </source>
</evidence>
<dbReference type="GO" id="GO:0005829">
    <property type="term" value="C:cytosol"/>
    <property type="evidence" value="ECO:0007669"/>
    <property type="project" value="TreeGrafter"/>
</dbReference>
<accession>A0A8J8SKU8</accession>
<keyword evidence="7 13" id="KW-0460">Magnesium</keyword>
<dbReference type="NCBIfam" id="TIGR00052">
    <property type="entry name" value="nudix-type nucleoside diphosphatase, YffH/AdpP family"/>
    <property type="match status" value="1"/>
</dbReference>
<keyword evidence="17" id="KW-1185">Reference proteome</keyword>
<dbReference type="KEGG" id="fap:GR316_05890"/>
<dbReference type="Pfam" id="PF00293">
    <property type="entry name" value="NUDIX"/>
    <property type="match status" value="1"/>
</dbReference>
<keyword evidence="5 13" id="KW-0479">Metal-binding</keyword>
<dbReference type="Gene3D" id="3.90.79.10">
    <property type="entry name" value="Nucleoside Triphosphate Pyrophosphohydrolase"/>
    <property type="match status" value="1"/>
</dbReference>
<evidence type="ECO:0000256" key="6">
    <source>
        <dbReference type="ARBA" id="ARBA00022801"/>
    </source>
</evidence>
<sequence length="287" mass="31440">MSDLPEGLRPIVLGDDPAQEEARLAFYKAAAAPVADDAAGRILARDVMGLMGQHPPEAIRKRLVQLRMSAGSRARAAASPPPKGLVHHAEPGDVQEVRRIQPYAHYFAVEEYDIRYRRFDGTMSEVVNRGVFISGDAVTVLPYDPVRDRVLVVEQWRAGPWGRGDPQPWLLEPVAGRIDPGEPPEVTGRREAVEEAGLEIGDLHLASAFYPSPGAKAEFVYAYVGIADLGDDAAGVFGLDGEAEDIRGHLLPFERLMEMVTSGEVRSAPLLITAYWLARERGRLRGE</sequence>
<dbReference type="GO" id="GO:0019144">
    <property type="term" value="F:ADP-sugar diphosphatase activity"/>
    <property type="evidence" value="ECO:0007669"/>
    <property type="project" value="TreeGrafter"/>
</dbReference>
<evidence type="ECO:0000313" key="17">
    <source>
        <dbReference type="Proteomes" id="UP000679284"/>
    </source>
</evidence>
<evidence type="ECO:0000256" key="3">
    <source>
        <dbReference type="ARBA" id="ARBA00012453"/>
    </source>
</evidence>